<dbReference type="SMART" id="SM01240">
    <property type="entry name" value="IMPDH"/>
    <property type="match status" value="1"/>
</dbReference>
<protein>
    <submittedName>
        <fullName evidence="3">IMP dehydrogenase</fullName>
    </submittedName>
</protein>
<dbReference type="InterPro" id="IPR013785">
    <property type="entry name" value="Aldolase_TIM"/>
</dbReference>
<keyword evidence="4" id="KW-1185">Reference proteome</keyword>
<evidence type="ECO:0000259" key="2">
    <source>
        <dbReference type="Pfam" id="PF00478"/>
    </source>
</evidence>
<dbReference type="Gene3D" id="3.20.20.70">
    <property type="entry name" value="Aldolase class I"/>
    <property type="match status" value="1"/>
</dbReference>
<dbReference type="InterPro" id="IPR005990">
    <property type="entry name" value="IMP_DH"/>
</dbReference>
<feature type="domain" description="IMP dehydrogenase/GMP reductase" evidence="2">
    <location>
        <begin position="10"/>
        <end position="337"/>
    </location>
</feature>
<dbReference type="Pfam" id="PF00478">
    <property type="entry name" value="IMPDH"/>
    <property type="match status" value="1"/>
</dbReference>
<gene>
    <name evidence="3" type="ORF">SAMN05216285_2513</name>
</gene>
<dbReference type="STRING" id="1202768.SAMN05216285_2513"/>
<dbReference type="GO" id="GO:0006183">
    <property type="term" value="P:GTP biosynthetic process"/>
    <property type="evidence" value="ECO:0007669"/>
    <property type="project" value="TreeGrafter"/>
</dbReference>
<dbReference type="AlphaFoldDB" id="A0A1I0PFQ3"/>
<proteinExistence type="inferred from homology"/>
<dbReference type="PANTHER" id="PTHR11911">
    <property type="entry name" value="INOSINE-5-MONOPHOSPHATE DEHYDROGENASE RELATED"/>
    <property type="match status" value="1"/>
</dbReference>
<evidence type="ECO:0000313" key="4">
    <source>
        <dbReference type="Proteomes" id="UP000183275"/>
    </source>
</evidence>
<sequence>MSDLRNLRTGLSYGDVLLVPNRSPVDSRGDVDLSTPFTPRIELDTPLVSAAMDTVTEAELAIELSRAGGIGVLHRFLTSAEQADQVAAVTAADEQVAAAVGINEDYVARSAGLVDAGVDALVVDVAHGHLERTIEAVERLRAEFPETDLIAGNVATPAGVRDLATAGADCVKVGIGPGSHCTTRKVAGAGVPQLTAVDDCAEAAADLDVSVCADGGIRTSGDAVKALMAGADTVMMGSLFAGTEEAPGAVVEVDGTRYKRSRGMATTTAAKKRDDKENNVSADEGVEALTPYKGPVADIVEEFCAGIQSGLSYCGGHTIPAAREKAEFIRVAPSAKDREGYHADHDWEGVSVKSEAKIVTEAQLAADDAANAERGD</sequence>
<dbReference type="InterPro" id="IPR001093">
    <property type="entry name" value="IMP_DH_GMPRt"/>
</dbReference>
<dbReference type="RefSeq" id="WP_049991176.1">
    <property type="nucleotide sequence ID" value="NZ_FOIS01000003.1"/>
</dbReference>
<comment type="similarity">
    <text evidence="1">Belongs to the IMPDH/GMPR family.</text>
</comment>
<dbReference type="FunFam" id="3.20.20.70:FF:000424">
    <property type="entry name" value="Inosine-5'-monophosphate dehydrogenase 2"/>
    <property type="match status" value="1"/>
</dbReference>
<dbReference type="GO" id="GO:0003938">
    <property type="term" value="F:IMP dehydrogenase activity"/>
    <property type="evidence" value="ECO:0007669"/>
    <property type="project" value="InterPro"/>
</dbReference>
<name>A0A1I0PFQ3_9EURY</name>
<organism evidence="3 4">
    <name type="scientific">Natrinema salifodinae</name>
    <dbReference type="NCBI Taxonomy" id="1202768"/>
    <lineage>
        <taxon>Archaea</taxon>
        <taxon>Methanobacteriati</taxon>
        <taxon>Methanobacteriota</taxon>
        <taxon>Stenosarchaea group</taxon>
        <taxon>Halobacteria</taxon>
        <taxon>Halobacteriales</taxon>
        <taxon>Natrialbaceae</taxon>
        <taxon>Natrinema</taxon>
    </lineage>
</organism>
<dbReference type="OrthoDB" id="324877at2157"/>
<evidence type="ECO:0000256" key="1">
    <source>
        <dbReference type="ARBA" id="ARBA00005502"/>
    </source>
</evidence>
<accession>A0A1I0PFQ3</accession>
<dbReference type="eggNOG" id="arCOG00612">
    <property type="taxonomic scope" value="Archaea"/>
</dbReference>
<dbReference type="EMBL" id="FOIS01000003">
    <property type="protein sequence ID" value="SEW13130.1"/>
    <property type="molecule type" value="Genomic_DNA"/>
</dbReference>
<dbReference type="Proteomes" id="UP000183275">
    <property type="component" value="Unassembled WGS sequence"/>
</dbReference>
<evidence type="ECO:0000313" key="3">
    <source>
        <dbReference type="EMBL" id="SEW13130.1"/>
    </source>
</evidence>
<dbReference type="CDD" id="cd00381">
    <property type="entry name" value="IMPDH"/>
    <property type="match status" value="1"/>
</dbReference>
<dbReference type="SUPFAM" id="SSF51412">
    <property type="entry name" value="Inosine monophosphate dehydrogenase (IMPDH)"/>
    <property type="match status" value="1"/>
</dbReference>
<dbReference type="PANTHER" id="PTHR11911:SF111">
    <property type="entry name" value="INOSINE-5'-MONOPHOSPHATE DEHYDROGENASE"/>
    <property type="match status" value="1"/>
</dbReference>
<reference evidence="4" key="1">
    <citation type="submission" date="2016-10" db="EMBL/GenBank/DDBJ databases">
        <authorList>
            <person name="Varghese N."/>
        </authorList>
    </citation>
    <scope>NUCLEOTIDE SEQUENCE [LARGE SCALE GENOMIC DNA]</scope>
    <source>
        <strain evidence="4">CGMCC 1.12284</strain>
    </source>
</reference>